<proteinExistence type="predicted"/>
<reference evidence="2 3" key="1">
    <citation type="submission" date="2019-03" db="EMBL/GenBank/DDBJ databases">
        <title>First draft genome of Liparis tanakae, snailfish: a comprehensive survey of snailfish specific genes.</title>
        <authorList>
            <person name="Kim W."/>
            <person name="Song I."/>
            <person name="Jeong J.-H."/>
            <person name="Kim D."/>
            <person name="Kim S."/>
            <person name="Ryu S."/>
            <person name="Song J.Y."/>
            <person name="Lee S.K."/>
        </authorList>
    </citation>
    <scope>NUCLEOTIDE SEQUENCE [LARGE SCALE GENOMIC DNA]</scope>
    <source>
        <tissue evidence="2">Muscle</tissue>
    </source>
</reference>
<gene>
    <name evidence="2" type="ORF">EYF80_043775</name>
</gene>
<evidence type="ECO:0000256" key="1">
    <source>
        <dbReference type="SAM" id="SignalP"/>
    </source>
</evidence>
<keyword evidence="3" id="KW-1185">Reference proteome</keyword>
<evidence type="ECO:0000313" key="3">
    <source>
        <dbReference type="Proteomes" id="UP000314294"/>
    </source>
</evidence>
<feature type="signal peptide" evidence="1">
    <location>
        <begin position="1"/>
        <end position="30"/>
    </location>
</feature>
<dbReference type="EMBL" id="SRLO01000813">
    <property type="protein sequence ID" value="TNN46019.1"/>
    <property type="molecule type" value="Genomic_DNA"/>
</dbReference>
<organism evidence="2 3">
    <name type="scientific">Liparis tanakae</name>
    <name type="common">Tanaka's snailfish</name>
    <dbReference type="NCBI Taxonomy" id="230148"/>
    <lineage>
        <taxon>Eukaryota</taxon>
        <taxon>Metazoa</taxon>
        <taxon>Chordata</taxon>
        <taxon>Craniata</taxon>
        <taxon>Vertebrata</taxon>
        <taxon>Euteleostomi</taxon>
        <taxon>Actinopterygii</taxon>
        <taxon>Neopterygii</taxon>
        <taxon>Teleostei</taxon>
        <taxon>Neoteleostei</taxon>
        <taxon>Acanthomorphata</taxon>
        <taxon>Eupercaria</taxon>
        <taxon>Perciformes</taxon>
        <taxon>Cottioidei</taxon>
        <taxon>Cottales</taxon>
        <taxon>Liparidae</taxon>
        <taxon>Liparis</taxon>
    </lineage>
</organism>
<comment type="caution">
    <text evidence="2">The sequence shown here is derived from an EMBL/GenBank/DDBJ whole genome shotgun (WGS) entry which is preliminary data.</text>
</comment>
<protein>
    <recommendedName>
        <fullName evidence="4">Secreted protein</fullName>
    </recommendedName>
</protein>
<sequence>MKGDRGIKDFGKGIKIFLLSLYFMLPGCSPCRVGLGVTSSRSSVNRGEHVDEVLHRQQGRAAPQRHVLIQLFEFDDVVFLFHRATQVKRAYVSHLSGT</sequence>
<dbReference type="Proteomes" id="UP000314294">
    <property type="component" value="Unassembled WGS sequence"/>
</dbReference>
<evidence type="ECO:0000313" key="2">
    <source>
        <dbReference type="EMBL" id="TNN46019.1"/>
    </source>
</evidence>
<feature type="chain" id="PRO_5021283776" description="Secreted protein" evidence="1">
    <location>
        <begin position="31"/>
        <end position="98"/>
    </location>
</feature>
<name>A0A4Z2FXS4_9TELE</name>
<dbReference type="AlphaFoldDB" id="A0A4Z2FXS4"/>
<evidence type="ECO:0008006" key="4">
    <source>
        <dbReference type="Google" id="ProtNLM"/>
    </source>
</evidence>
<accession>A0A4Z2FXS4</accession>
<keyword evidence="1" id="KW-0732">Signal</keyword>